<dbReference type="InterPro" id="IPR051915">
    <property type="entry name" value="Cellulose_Degrad_GH3"/>
</dbReference>
<dbReference type="Pfam" id="PF00933">
    <property type="entry name" value="Glyco_hydro_3"/>
    <property type="match status" value="1"/>
</dbReference>
<evidence type="ECO:0000256" key="10">
    <source>
        <dbReference type="SAM" id="MobiDB-lite"/>
    </source>
</evidence>
<dbReference type="PRINTS" id="PR00133">
    <property type="entry name" value="GLHYDRLASE3"/>
</dbReference>
<comment type="caution">
    <text evidence="12">The sequence shown here is derived from an EMBL/GenBank/DDBJ whole genome shotgun (WGS) entry which is preliminary data.</text>
</comment>
<keyword evidence="4" id="KW-0732">Signal</keyword>
<evidence type="ECO:0000256" key="5">
    <source>
        <dbReference type="ARBA" id="ARBA00022801"/>
    </source>
</evidence>
<dbReference type="EMBL" id="JACIIX010000016">
    <property type="protein sequence ID" value="MBB6212062.1"/>
    <property type="molecule type" value="Genomic_DNA"/>
</dbReference>
<evidence type="ECO:0000256" key="9">
    <source>
        <dbReference type="ARBA" id="ARBA00032594"/>
    </source>
</evidence>
<keyword evidence="5 12" id="KW-0378">Hydrolase</keyword>
<feature type="region of interest" description="Disordered" evidence="10">
    <location>
        <begin position="596"/>
        <end position="617"/>
    </location>
</feature>
<evidence type="ECO:0000256" key="7">
    <source>
        <dbReference type="ARBA" id="ARBA00031448"/>
    </source>
</evidence>
<dbReference type="AlphaFoldDB" id="A0A7W9ZID6"/>
<organism evidence="12 13">
    <name type="scientific">Novispirillum itersonii</name>
    <name type="common">Aquaspirillum itersonii</name>
    <dbReference type="NCBI Taxonomy" id="189"/>
    <lineage>
        <taxon>Bacteria</taxon>
        <taxon>Pseudomonadati</taxon>
        <taxon>Pseudomonadota</taxon>
        <taxon>Alphaproteobacteria</taxon>
        <taxon>Rhodospirillales</taxon>
        <taxon>Novispirillaceae</taxon>
        <taxon>Novispirillum</taxon>
    </lineage>
</organism>
<dbReference type="SUPFAM" id="SSF51445">
    <property type="entry name" value="(Trans)glycosidases"/>
    <property type="match status" value="1"/>
</dbReference>
<evidence type="ECO:0000313" key="12">
    <source>
        <dbReference type="EMBL" id="MBB6212062.1"/>
    </source>
</evidence>
<dbReference type="Proteomes" id="UP000544872">
    <property type="component" value="Unassembled WGS sequence"/>
</dbReference>
<dbReference type="InterPro" id="IPR002772">
    <property type="entry name" value="Glyco_hydro_3_C"/>
</dbReference>
<evidence type="ECO:0000259" key="11">
    <source>
        <dbReference type="SMART" id="SM01217"/>
    </source>
</evidence>
<dbReference type="RefSeq" id="WP_184265381.1">
    <property type="nucleotide sequence ID" value="NZ_JACIIX010000016.1"/>
</dbReference>
<evidence type="ECO:0000256" key="3">
    <source>
        <dbReference type="ARBA" id="ARBA00012744"/>
    </source>
</evidence>
<accession>A0A7W9ZID6</accession>
<dbReference type="InterPro" id="IPR013783">
    <property type="entry name" value="Ig-like_fold"/>
</dbReference>
<evidence type="ECO:0000256" key="6">
    <source>
        <dbReference type="ARBA" id="ARBA00023295"/>
    </source>
</evidence>
<evidence type="ECO:0000256" key="2">
    <source>
        <dbReference type="ARBA" id="ARBA00005336"/>
    </source>
</evidence>
<dbReference type="InterPro" id="IPR001764">
    <property type="entry name" value="Glyco_hydro_3_N"/>
</dbReference>
<sequence>MSPIPKTPKTADPAQMDAFLDALMAEMTLPEKLGQLNLITTNIPVEEDKLAEIRAGRVGGMLGGLFPCTFGVNGPEGLRAVQAAAVQESRLGIPLLLAYDVIHGHQTVFPIPLALSCTWDTGHVETTARAAAREASASGLNWVFSPMVDIGRDPRWGRIAEGSGEDPYLGSQIAAAMIRGLQGTALSNSDSVMACVKHFVAYGAPEGGRDYNNADMSPARLWDVYLPPFQAAVAAGAGSAMMAFSAVNGVPSHADQDLLDKILPGVLKVSDFDGIPEMIAHGLGDEAGQIDAADPLQTLSERALRAGVQMDMMGKGFITRLEAALTAGRVTQAQIDAACRAVLEAKYKLGLFADPFARFDADRAARVILAPEHRRAARAVAAESCVLLKNDGDLLPLAKTGTIAVIGPLADDTRNVLGPWAFQGDPATAVSVLAGVQAAVGAGATVLHARGANITEDRRMLDLLNFAGPKVDLDPRSPQEMIAEAVEIARRSDVVIAVVGEAAEMSGESASRMDIGIPDGQRDLLKALHRTGTPVVLVTLNGRPLTLPWEAETLPAILVSWFGGCEAGNAVADLLFGDRVPSGRLTTSWPRHVGQVPLPYDRATTGRPGSADNDPGKYSTRCYLDGPSEPLFPFGFGLSTTRFSYGAVTVDREVVHGAGPLTVTVSVTNTGTRVGVETVQLYLTDPVASVVRPGKQLRGFRKIRLEPGQTEAVSFTLTTADLEFHDPALNRVWEPGRFLIGVGPHSSDLKTVSVTWLKD</sequence>
<dbReference type="NCBIfam" id="NF011678">
    <property type="entry name" value="PRK15098.1"/>
    <property type="match status" value="1"/>
</dbReference>
<dbReference type="FunFam" id="2.60.40.10:FF:000495">
    <property type="entry name" value="Periplasmic beta-glucosidase"/>
    <property type="match status" value="1"/>
</dbReference>
<evidence type="ECO:0000313" key="13">
    <source>
        <dbReference type="Proteomes" id="UP000544872"/>
    </source>
</evidence>
<dbReference type="Pfam" id="PF14310">
    <property type="entry name" value="Fn3-like"/>
    <property type="match status" value="1"/>
</dbReference>
<keyword evidence="6 12" id="KW-0326">Glycosidase</keyword>
<dbReference type="GO" id="GO:0008422">
    <property type="term" value="F:beta-glucosidase activity"/>
    <property type="evidence" value="ECO:0007669"/>
    <property type="project" value="UniProtKB-EC"/>
</dbReference>
<comment type="similarity">
    <text evidence="2">Belongs to the glycosyl hydrolase 3 family.</text>
</comment>
<dbReference type="Gene3D" id="3.20.20.300">
    <property type="entry name" value="Glycoside hydrolase, family 3, N-terminal domain"/>
    <property type="match status" value="1"/>
</dbReference>
<reference evidence="12 13" key="1">
    <citation type="submission" date="2020-08" db="EMBL/GenBank/DDBJ databases">
        <title>Genomic Encyclopedia of Type Strains, Phase IV (KMG-IV): sequencing the most valuable type-strain genomes for metagenomic binning, comparative biology and taxonomic classification.</title>
        <authorList>
            <person name="Goeker M."/>
        </authorList>
    </citation>
    <scope>NUCLEOTIDE SEQUENCE [LARGE SCALE GENOMIC DNA]</scope>
    <source>
        <strain evidence="12 13">DSM 11590</strain>
    </source>
</reference>
<dbReference type="InterPro" id="IPR026891">
    <property type="entry name" value="Fn3-like"/>
</dbReference>
<dbReference type="InterPro" id="IPR017853">
    <property type="entry name" value="GH"/>
</dbReference>
<protein>
    <recommendedName>
        <fullName evidence="3">beta-glucosidase</fullName>
        <ecNumber evidence="3">3.2.1.21</ecNumber>
    </recommendedName>
    <alternativeName>
        <fullName evidence="9">Beta-D-glucoside glucohydrolase</fullName>
    </alternativeName>
    <alternativeName>
        <fullName evidence="7">Cellobiase</fullName>
    </alternativeName>
    <alternativeName>
        <fullName evidence="8">Gentiobiase</fullName>
    </alternativeName>
</protein>
<gene>
    <name evidence="12" type="ORF">FHS48_003509</name>
</gene>
<name>A0A7W9ZID6_NOVIT</name>
<dbReference type="InterPro" id="IPR036962">
    <property type="entry name" value="Glyco_hydro_3_N_sf"/>
</dbReference>
<dbReference type="Gene3D" id="3.40.50.1700">
    <property type="entry name" value="Glycoside hydrolase family 3 C-terminal domain"/>
    <property type="match status" value="1"/>
</dbReference>
<dbReference type="SUPFAM" id="SSF52279">
    <property type="entry name" value="Beta-D-glucan exohydrolase, C-terminal domain"/>
    <property type="match status" value="1"/>
</dbReference>
<dbReference type="GO" id="GO:0009251">
    <property type="term" value="P:glucan catabolic process"/>
    <property type="evidence" value="ECO:0007669"/>
    <property type="project" value="TreeGrafter"/>
</dbReference>
<evidence type="ECO:0000256" key="8">
    <source>
        <dbReference type="ARBA" id="ARBA00032194"/>
    </source>
</evidence>
<dbReference type="EC" id="3.2.1.21" evidence="3"/>
<dbReference type="InterPro" id="IPR036881">
    <property type="entry name" value="Glyco_hydro_3_C_sf"/>
</dbReference>
<dbReference type="PANTHER" id="PTHR30620:SF16">
    <property type="entry name" value="LYSOSOMAL BETA GLUCOSIDASE"/>
    <property type="match status" value="1"/>
</dbReference>
<comment type="catalytic activity">
    <reaction evidence="1">
        <text>Hydrolysis of terminal, non-reducing beta-D-glucosyl residues with release of beta-D-glucose.</text>
        <dbReference type="EC" id="3.2.1.21"/>
    </reaction>
</comment>
<feature type="domain" description="Fibronectin type III-like" evidence="11">
    <location>
        <begin position="677"/>
        <end position="746"/>
    </location>
</feature>
<dbReference type="SMART" id="SM01217">
    <property type="entry name" value="Fn3_like"/>
    <property type="match status" value="1"/>
</dbReference>
<dbReference type="PANTHER" id="PTHR30620">
    <property type="entry name" value="PERIPLASMIC BETA-GLUCOSIDASE-RELATED"/>
    <property type="match status" value="1"/>
</dbReference>
<dbReference type="FunFam" id="3.40.50.1700:FF:000004">
    <property type="entry name" value="Periplasmic beta-glucosidase"/>
    <property type="match status" value="1"/>
</dbReference>
<keyword evidence="13" id="KW-1185">Reference proteome</keyword>
<dbReference type="Gene3D" id="2.60.40.10">
    <property type="entry name" value="Immunoglobulins"/>
    <property type="match status" value="1"/>
</dbReference>
<evidence type="ECO:0000256" key="4">
    <source>
        <dbReference type="ARBA" id="ARBA00022729"/>
    </source>
</evidence>
<dbReference type="Pfam" id="PF01915">
    <property type="entry name" value="Glyco_hydro_3_C"/>
    <property type="match status" value="1"/>
</dbReference>
<proteinExistence type="inferred from homology"/>
<evidence type="ECO:0000256" key="1">
    <source>
        <dbReference type="ARBA" id="ARBA00000448"/>
    </source>
</evidence>